<dbReference type="Pfam" id="PF01637">
    <property type="entry name" value="ATPase_2"/>
    <property type="match status" value="1"/>
</dbReference>
<dbReference type="OrthoDB" id="9813134at2"/>
<accession>A0A087A616</accession>
<gene>
    <name evidence="3" type="ORF">BCAL_1608</name>
</gene>
<dbReference type="SUPFAM" id="SSF52540">
    <property type="entry name" value="P-loop containing nucleoside triphosphate hydrolases"/>
    <property type="match status" value="1"/>
</dbReference>
<dbReference type="Pfam" id="PF03008">
    <property type="entry name" value="DUF234"/>
    <property type="match status" value="1"/>
</dbReference>
<dbReference type="eggNOG" id="COG1672">
    <property type="taxonomic scope" value="Bacteria"/>
</dbReference>
<dbReference type="EMBL" id="JGYS01000009">
    <property type="protein sequence ID" value="KFI54216.1"/>
    <property type="molecule type" value="Genomic_DNA"/>
</dbReference>
<evidence type="ECO:0000313" key="3">
    <source>
        <dbReference type="EMBL" id="KFI54216.1"/>
    </source>
</evidence>
<protein>
    <submittedName>
        <fullName evidence="3">ATPase</fullName>
    </submittedName>
</protein>
<dbReference type="InterPro" id="IPR027417">
    <property type="entry name" value="P-loop_NTPase"/>
</dbReference>
<dbReference type="GO" id="GO:0005524">
    <property type="term" value="F:ATP binding"/>
    <property type="evidence" value="ECO:0007669"/>
    <property type="project" value="InterPro"/>
</dbReference>
<evidence type="ECO:0000259" key="2">
    <source>
        <dbReference type="Pfam" id="PF03008"/>
    </source>
</evidence>
<feature type="domain" description="DUF234" evidence="2">
    <location>
        <begin position="313"/>
        <end position="416"/>
    </location>
</feature>
<sequence length="476" mass="54529">MFVGRQQELTALNRMYDSDRFEMMVIYGRRRVGKTALIDRFLARRKALYFTARQQNSQLVLRSFSAAMSEYFGYPDVLNFGTWSNAIDYLVKQAQQNTGEKLVIVFDEFPYAAEAEPSLPSTLQIAIDHGFKDTNTMLILSGSNQGFMENRVLGYKSPLYGRRTGQLRMQPFDYLDASEFIASCSPQDKVLYYATFGGTPYYLAQLRPDLTYEENVASLCFNKTGLLYEEPMMLLREELKSPAIYDSILQAISNGCNTSKVIAERIGIEQTSLPFYMKTLEGLRLIEKAVPFGEKPTSRKSHVHIVDPFFAYWYRFVAPNVTLIETGNGERLAQRIAQSGPFATYVGQQFESMCQQWVLRSFGAGTLPLMPTQIGKWWGNNPMKREETDIDLVAADPAEKHILLGECKWRNRVDETEMIEALRERIGLIGGYRKTTLAFFTKNPMHEATLAKYRNDPDMLFVPVKDMFEEVLKRKV</sequence>
<name>A0A087A616_9BIFI</name>
<evidence type="ECO:0000259" key="1">
    <source>
        <dbReference type="Pfam" id="PF01637"/>
    </source>
</evidence>
<proteinExistence type="predicted"/>
<comment type="caution">
    <text evidence="3">The sequence shown here is derived from an EMBL/GenBank/DDBJ whole genome shotgun (WGS) entry which is preliminary data.</text>
</comment>
<dbReference type="PANTHER" id="PTHR34704">
    <property type="entry name" value="ATPASE"/>
    <property type="match status" value="1"/>
</dbReference>
<dbReference type="InterPro" id="IPR004256">
    <property type="entry name" value="DUF234"/>
</dbReference>
<reference evidence="3 4" key="1">
    <citation type="submission" date="2014-03" db="EMBL/GenBank/DDBJ databases">
        <title>Genomics of Bifidobacteria.</title>
        <authorList>
            <person name="Ventura M."/>
            <person name="Milani C."/>
            <person name="Lugli G.A."/>
        </authorList>
    </citation>
    <scope>NUCLEOTIDE SEQUENCE [LARGE SCALE GENOMIC DNA]</scope>
    <source>
        <strain evidence="3 4">DSM 23973</strain>
    </source>
</reference>
<dbReference type="PANTHER" id="PTHR34704:SF2">
    <property type="entry name" value="ATPASE"/>
    <property type="match status" value="1"/>
</dbReference>
<organism evidence="3 4">
    <name type="scientific">Bifidobacterium callitrichos DSM 23973</name>
    <dbReference type="NCBI Taxonomy" id="1437609"/>
    <lineage>
        <taxon>Bacteria</taxon>
        <taxon>Bacillati</taxon>
        <taxon>Actinomycetota</taxon>
        <taxon>Actinomycetes</taxon>
        <taxon>Bifidobacteriales</taxon>
        <taxon>Bifidobacteriaceae</taxon>
        <taxon>Bifidobacterium</taxon>
    </lineage>
</organism>
<dbReference type="Gene3D" id="3.40.50.300">
    <property type="entry name" value="P-loop containing nucleotide triphosphate hydrolases"/>
    <property type="match status" value="1"/>
</dbReference>
<dbReference type="InterPro" id="IPR011579">
    <property type="entry name" value="ATPase_dom"/>
</dbReference>
<dbReference type="Proteomes" id="UP000029072">
    <property type="component" value="Unassembled WGS sequence"/>
</dbReference>
<dbReference type="AlphaFoldDB" id="A0A087A616"/>
<evidence type="ECO:0000313" key="4">
    <source>
        <dbReference type="Proteomes" id="UP000029072"/>
    </source>
</evidence>
<feature type="domain" description="ATPase" evidence="1">
    <location>
        <begin position="2"/>
        <end position="206"/>
    </location>
</feature>